<reference evidence="1" key="1">
    <citation type="submission" date="2024-09" db="EMBL/GenBank/DDBJ databases">
        <title>Black Yeasts Isolated from many extreme environments.</title>
        <authorList>
            <person name="Coleine C."/>
            <person name="Stajich J.E."/>
            <person name="Selbmann L."/>
        </authorList>
    </citation>
    <scope>NUCLEOTIDE SEQUENCE</scope>
    <source>
        <strain evidence="1">CCFEE 5737</strain>
    </source>
</reference>
<accession>A0ACC3DJM3</accession>
<sequence length="67" mass="7216">MARRDMPGAWRDTSSMDTTGMGARTDGTFDSPLTGGMDRLSLDQTPPGDRMRLGGSGHVREKMDTLG</sequence>
<evidence type="ECO:0000313" key="1">
    <source>
        <dbReference type="EMBL" id="KAK3076897.1"/>
    </source>
</evidence>
<dbReference type="Proteomes" id="UP001186974">
    <property type="component" value="Unassembled WGS sequence"/>
</dbReference>
<feature type="non-terminal residue" evidence="1">
    <location>
        <position position="67"/>
    </location>
</feature>
<keyword evidence="2" id="KW-1185">Reference proteome</keyword>
<protein>
    <submittedName>
        <fullName evidence="1">Uncharacterized protein</fullName>
    </submittedName>
</protein>
<evidence type="ECO:0000313" key="2">
    <source>
        <dbReference type="Proteomes" id="UP001186974"/>
    </source>
</evidence>
<comment type="caution">
    <text evidence="1">The sequence shown here is derived from an EMBL/GenBank/DDBJ whole genome shotgun (WGS) entry which is preliminary data.</text>
</comment>
<proteinExistence type="predicted"/>
<gene>
    <name evidence="1" type="ORF">LTS18_011702</name>
</gene>
<dbReference type="EMBL" id="JAWDJW010003422">
    <property type="protein sequence ID" value="KAK3076897.1"/>
    <property type="molecule type" value="Genomic_DNA"/>
</dbReference>
<name>A0ACC3DJM3_9PEZI</name>
<organism evidence="1 2">
    <name type="scientific">Coniosporium uncinatum</name>
    <dbReference type="NCBI Taxonomy" id="93489"/>
    <lineage>
        <taxon>Eukaryota</taxon>
        <taxon>Fungi</taxon>
        <taxon>Dikarya</taxon>
        <taxon>Ascomycota</taxon>
        <taxon>Pezizomycotina</taxon>
        <taxon>Dothideomycetes</taxon>
        <taxon>Dothideomycetes incertae sedis</taxon>
        <taxon>Coniosporium</taxon>
    </lineage>
</organism>